<dbReference type="GO" id="GO:0030688">
    <property type="term" value="C:preribosome, small subunit precursor"/>
    <property type="evidence" value="ECO:0007669"/>
    <property type="project" value="InterPro"/>
</dbReference>
<dbReference type="EMBL" id="LGST01000017">
    <property type="protein sequence ID" value="KNE00702.1"/>
    <property type="molecule type" value="Genomic_DNA"/>
</dbReference>
<evidence type="ECO:0000313" key="6">
    <source>
        <dbReference type="EMBL" id="KNE00702.1"/>
    </source>
</evidence>
<evidence type="ECO:0000256" key="5">
    <source>
        <dbReference type="SAM" id="MobiDB-lite"/>
    </source>
</evidence>
<comment type="similarity">
    <text evidence="2">Belongs to the RRP1 family.</text>
</comment>
<dbReference type="AlphaFoldDB" id="A0A0L0P2T6"/>
<evidence type="ECO:0008006" key="8">
    <source>
        <dbReference type="Google" id="ProtNLM"/>
    </source>
</evidence>
<feature type="region of interest" description="Disordered" evidence="5">
    <location>
        <begin position="180"/>
        <end position="231"/>
    </location>
</feature>
<protein>
    <recommendedName>
        <fullName evidence="8">Ribosomal RNA-processing protein 1</fullName>
    </recommendedName>
</protein>
<dbReference type="VEuPathDB" id="FungiDB:B9J08_002907"/>
<comment type="caution">
    <text evidence="6">The sequence shown here is derived from an EMBL/GenBank/DDBJ whole genome shotgun (WGS) entry which is preliminary data.</text>
</comment>
<organism evidence="6 7">
    <name type="scientific">Candidozyma auris</name>
    <name type="common">Yeast</name>
    <name type="synonym">Candida auris</name>
    <dbReference type="NCBI Taxonomy" id="498019"/>
    <lineage>
        <taxon>Eukaryota</taxon>
        <taxon>Fungi</taxon>
        <taxon>Dikarya</taxon>
        <taxon>Ascomycota</taxon>
        <taxon>Saccharomycotina</taxon>
        <taxon>Pichiomycetes</taxon>
        <taxon>Metschnikowiaceae</taxon>
        <taxon>Candidozyma</taxon>
    </lineage>
</organism>
<sequence length="291" mass="34558">MLSTTKTLVRKLAHNDASVREEAYNALKSFLKSKLSKKLDLLELEKLWKGLYFSMWYCDKPIPQQSLAGNLGKLFSEVILESCLKDFHEAFWLVILKEWPTIDKWRIDKYLMLIRRVIRHQIFRLNASQWPQEQLDDFLNVLQSLPLSDDPKVPKALSYHICDLFLDEIEYVIFKDFRDYSEESDEDEEDEESDDDDDDEDDEKDKSEKPSLQKNTEKTEEEIRTKKQEILSSTPISKLLEPFRHTSLNAKFKPLREKCKEVLYDDRLKEWGLIKSDDKDDDSDDEEWKGF</sequence>
<dbReference type="GO" id="GO:0006364">
    <property type="term" value="P:rRNA processing"/>
    <property type="evidence" value="ECO:0007669"/>
    <property type="project" value="UniProtKB-KW"/>
</dbReference>
<dbReference type="Proteomes" id="UP000037122">
    <property type="component" value="Unassembled WGS sequence"/>
</dbReference>
<dbReference type="PANTHER" id="PTHR13026:SF0">
    <property type="entry name" value="RIBOSOMAL RNA PROCESSING 1B"/>
    <property type="match status" value="1"/>
</dbReference>
<dbReference type="GO" id="GO:0005634">
    <property type="term" value="C:nucleus"/>
    <property type="evidence" value="ECO:0007669"/>
    <property type="project" value="UniProtKB-SubCell"/>
</dbReference>
<evidence type="ECO:0000256" key="2">
    <source>
        <dbReference type="ARBA" id="ARBA00006374"/>
    </source>
</evidence>
<dbReference type="Pfam" id="PF05997">
    <property type="entry name" value="Nop52"/>
    <property type="match status" value="1"/>
</dbReference>
<feature type="compositionally biased region" description="Acidic residues" evidence="5">
    <location>
        <begin position="182"/>
        <end position="203"/>
    </location>
</feature>
<evidence type="ECO:0000256" key="1">
    <source>
        <dbReference type="ARBA" id="ARBA00004123"/>
    </source>
</evidence>
<proteinExistence type="inferred from homology"/>
<dbReference type="InterPro" id="IPR016024">
    <property type="entry name" value="ARM-type_fold"/>
</dbReference>
<dbReference type="InterPro" id="IPR010301">
    <property type="entry name" value="RRP1"/>
</dbReference>
<keyword evidence="3" id="KW-0698">rRNA processing</keyword>
<name>A0A0L0P2T6_CANAR</name>
<reference evidence="7" key="1">
    <citation type="journal article" date="2015" name="BMC Genomics">
        <title>Draft genome of a commonly misdiagnosed multidrug resistant pathogen Candida auris.</title>
        <authorList>
            <person name="Chatterjee S."/>
            <person name="Alampalli S.V."/>
            <person name="Nageshan R.K."/>
            <person name="Chettiar S.T."/>
            <person name="Joshi S."/>
            <person name="Tatu U.S."/>
        </authorList>
    </citation>
    <scope>NUCLEOTIDE SEQUENCE [LARGE SCALE GENOMIC DNA]</scope>
    <source>
        <strain evidence="7">6684</strain>
    </source>
</reference>
<dbReference type="SUPFAM" id="SSF48371">
    <property type="entry name" value="ARM repeat"/>
    <property type="match status" value="1"/>
</dbReference>
<evidence type="ECO:0000313" key="7">
    <source>
        <dbReference type="Proteomes" id="UP000037122"/>
    </source>
</evidence>
<dbReference type="VEuPathDB" id="FungiDB:CJJ09_001191"/>
<comment type="subcellular location">
    <subcellularLocation>
        <location evidence="1">Nucleus</location>
    </subcellularLocation>
</comment>
<dbReference type="VEuPathDB" id="FungiDB:CJI97_002981"/>
<accession>A0A0L0P2T6</accession>
<dbReference type="VEuPathDB" id="FungiDB:CJI96_0000744"/>
<feature type="compositionally biased region" description="Basic and acidic residues" evidence="5">
    <location>
        <begin position="204"/>
        <end position="229"/>
    </location>
</feature>
<evidence type="ECO:0000256" key="3">
    <source>
        <dbReference type="ARBA" id="ARBA00022552"/>
    </source>
</evidence>
<dbReference type="PANTHER" id="PTHR13026">
    <property type="entry name" value="NNP-1 PROTEIN NOVEL NUCLEAR PROTEIN 1 NOP52"/>
    <property type="match status" value="1"/>
</dbReference>
<gene>
    <name evidence="6" type="ORF">QG37_02232</name>
</gene>
<evidence type="ECO:0000256" key="4">
    <source>
        <dbReference type="ARBA" id="ARBA00023242"/>
    </source>
</evidence>
<keyword evidence="4" id="KW-0539">Nucleus</keyword>
<dbReference type="VEuPathDB" id="FungiDB:CJJ07_001026"/>
<dbReference type="VEuPathDB" id="FungiDB:QG37_02232"/>